<evidence type="ECO:0000313" key="3">
    <source>
        <dbReference type="Proteomes" id="UP001212997"/>
    </source>
</evidence>
<reference evidence="2" key="1">
    <citation type="submission" date="2022-07" db="EMBL/GenBank/DDBJ databases">
        <title>Genome Sequence of Physisporinus lineatus.</title>
        <authorList>
            <person name="Buettner E."/>
        </authorList>
    </citation>
    <scope>NUCLEOTIDE SEQUENCE</scope>
    <source>
        <strain evidence="2">VT162</strain>
    </source>
</reference>
<name>A0AAD5V6W0_9APHY</name>
<proteinExistence type="predicted"/>
<sequence length="85" mass="9142">MVQGIAYLATPFSLSPPPPPPPNNAFPIDRSHHSGSQKIDDPEFDPIAEDWAVIEVDPSKINASNFKGNILDLGEKLSSLKGSNC</sequence>
<dbReference type="Proteomes" id="UP001212997">
    <property type="component" value="Unassembled WGS sequence"/>
</dbReference>
<protein>
    <submittedName>
        <fullName evidence="2">Uncharacterized protein</fullName>
    </submittedName>
</protein>
<feature type="region of interest" description="Disordered" evidence="1">
    <location>
        <begin position="1"/>
        <end position="42"/>
    </location>
</feature>
<organism evidence="2 3">
    <name type="scientific">Meripilus lineatus</name>
    <dbReference type="NCBI Taxonomy" id="2056292"/>
    <lineage>
        <taxon>Eukaryota</taxon>
        <taxon>Fungi</taxon>
        <taxon>Dikarya</taxon>
        <taxon>Basidiomycota</taxon>
        <taxon>Agaricomycotina</taxon>
        <taxon>Agaricomycetes</taxon>
        <taxon>Polyporales</taxon>
        <taxon>Meripilaceae</taxon>
        <taxon>Meripilus</taxon>
    </lineage>
</organism>
<comment type="caution">
    <text evidence="2">The sequence shown here is derived from an EMBL/GenBank/DDBJ whole genome shotgun (WGS) entry which is preliminary data.</text>
</comment>
<feature type="compositionally biased region" description="Pro residues" evidence="1">
    <location>
        <begin position="14"/>
        <end position="24"/>
    </location>
</feature>
<dbReference type="AlphaFoldDB" id="A0AAD5V6W0"/>
<evidence type="ECO:0000256" key="1">
    <source>
        <dbReference type="SAM" id="MobiDB-lite"/>
    </source>
</evidence>
<accession>A0AAD5V6W0</accession>
<dbReference type="EMBL" id="JANAWD010000216">
    <property type="protein sequence ID" value="KAJ3483741.1"/>
    <property type="molecule type" value="Genomic_DNA"/>
</dbReference>
<evidence type="ECO:0000313" key="2">
    <source>
        <dbReference type="EMBL" id="KAJ3483741.1"/>
    </source>
</evidence>
<gene>
    <name evidence="2" type="ORF">NLI96_g6103</name>
</gene>
<keyword evidence="3" id="KW-1185">Reference proteome</keyword>